<evidence type="ECO:0000313" key="3">
    <source>
        <dbReference type="Proteomes" id="UP001206128"/>
    </source>
</evidence>
<accession>A0AAE3GIE4</accession>
<dbReference type="AlphaFoldDB" id="A0AAE3GIE4"/>
<comment type="caution">
    <text evidence="2">The sequence shown here is derived from an EMBL/GenBank/DDBJ whole genome shotgun (WGS) entry which is preliminary data.</text>
</comment>
<dbReference type="InterPro" id="IPR035965">
    <property type="entry name" value="PAS-like_dom_sf"/>
</dbReference>
<sequence length="146" mass="15858">MSTAEAMPNRHRVARALRLSTQRFRAVFSCSTIGIAVTDLDGRWVAANTALDEILGHDLAPDRVLVDLLHPDDADLLAAAYQRVASGQVSRSRERYRLVRATGELVWVVLTVSLLPSTGHGPAYHVTLVEPRAELVPLPGGRSGAR</sequence>
<dbReference type="InterPro" id="IPR013656">
    <property type="entry name" value="PAS_4"/>
</dbReference>
<dbReference type="EMBL" id="JAMTCK010000008">
    <property type="protein sequence ID" value="MCP2166723.1"/>
    <property type="molecule type" value="Genomic_DNA"/>
</dbReference>
<dbReference type="Proteomes" id="UP001206128">
    <property type="component" value="Unassembled WGS sequence"/>
</dbReference>
<proteinExistence type="predicted"/>
<keyword evidence="3" id="KW-1185">Reference proteome</keyword>
<gene>
    <name evidence="2" type="ORF">LX83_003595</name>
</gene>
<dbReference type="Gene3D" id="3.30.450.20">
    <property type="entry name" value="PAS domain"/>
    <property type="match status" value="1"/>
</dbReference>
<dbReference type="RefSeq" id="WP_253772891.1">
    <property type="nucleotide sequence ID" value="NZ_JAMTCK010000008.1"/>
</dbReference>
<dbReference type="InterPro" id="IPR000014">
    <property type="entry name" value="PAS"/>
</dbReference>
<organism evidence="2 3">
    <name type="scientific">Goodfellowiella coeruleoviolacea</name>
    <dbReference type="NCBI Taxonomy" id="334858"/>
    <lineage>
        <taxon>Bacteria</taxon>
        <taxon>Bacillati</taxon>
        <taxon>Actinomycetota</taxon>
        <taxon>Actinomycetes</taxon>
        <taxon>Pseudonocardiales</taxon>
        <taxon>Pseudonocardiaceae</taxon>
        <taxon>Goodfellowiella</taxon>
    </lineage>
</organism>
<dbReference type="PROSITE" id="PS50112">
    <property type="entry name" value="PAS"/>
    <property type="match status" value="1"/>
</dbReference>
<dbReference type="CDD" id="cd00130">
    <property type="entry name" value="PAS"/>
    <property type="match status" value="1"/>
</dbReference>
<evidence type="ECO:0000259" key="1">
    <source>
        <dbReference type="PROSITE" id="PS50112"/>
    </source>
</evidence>
<evidence type="ECO:0000313" key="2">
    <source>
        <dbReference type="EMBL" id="MCP2166723.1"/>
    </source>
</evidence>
<dbReference type="NCBIfam" id="TIGR00229">
    <property type="entry name" value="sensory_box"/>
    <property type="match status" value="1"/>
</dbReference>
<dbReference type="SMART" id="SM00091">
    <property type="entry name" value="PAS"/>
    <property type="match status" value="1"/>
</dbReference>
<dbReference type="SUPFAM" id="SSF55785">
    <property type="entry name" value="PYP-like sensor domain (PAS domain)"/>
    <property type="match status" value="1"/>
</dbReference>
<protein>
    <submittedName>
        <fullName evidence="2">PAS domain S-box-containing protein</fullName>
    </submittedName>
</protein>
<dbReference type="Pfam" id="PF08448">
    <property type="entry name" value="PAS_4"/>
    <property type="match status" value="1"/>
</dbReference>
<name>A0AAE3GIE4_9PSEU</name>
<feature type="domain" description="PAS" evidence="1">
    <location>
        <begin position="52"/>
        <end position="88"/>
    </location>
</feature>
<reference evidence="2" key="1">
    <citation type="submission" date="2022-06" db="EMBL/GenBank/DDBJ databases">
        <title>Genomic Encyclopedia of Archaeal and Bacterial Type Strains, Phase II (KMG-II): from individual species to whole genera.</title>
        <authorList>
            <person name="Goeker M."/>
        </authorList>
    </citation>
    <scope>NUCLEOTIDE SEQUENCE</scope>
    <source>
        <strain evidence="2">DSM 43935</strain>
    </source>
</reference>